<sequence length="109" mass="11591">MNSEGKSTAVVRRLTTSIECNDISMLTSALKYSVICAECINFKSTSIAMRGLFSTKSGNRSGFIVKFSSISLNDASLFVEGAIPVPVAGKTFANPDLTQYGSSICFAFA</sequence>
<organism evidence="1">
    <name type="scientific">Culicoides sonorensis</name>
    <name type="common">Biting midge</name>
    <dbReference type="NCBI Taxonomy" id="179676"/>
    <lineage>
        <taxon>Eukaryota</taxon>
        <taxon>Metazoa</taxon>
        <taxon>Ecdysozoa</taxon>
        <taxon>Arthropoda</taxon>
        <taxon>Hexapoda</taxon>
        <taxon>Insecta</taxon>
        <taxon>Pterygota</taxon>
        <taxon>Neoptera</taxon>
        <taxon>Endopterygota</taxon>
        <taxon>Diptera</taxon>
        <taxon>Nematocera</taxon>
        <taxon>Chironomoidea</taxon>
        <taxon>Ceratopogonidae</taxon>
        <taxon>Ceratopogoninae</taxon>
        <taxon>Culicoides</taxon>
        <taxon>Monoculicoides</taxon>
    </lineage>
</organism>
<gene>
    <name evidence="1" type="primary">CSON006545</name>
</gene>
<dbReference type="EMBL" id="UFQT01002451">
    <property type="protein sequence ID" value="SSX33494.1"/>
    <property type="molecule type" value="Genomic_DNA"/>
</dbReference>
<evidence type="ECO:0000313" key="1">
    <source>
        <dbReference type="EMBL" id="SSX33494.1"/>
    </source>
</evidence>
<reference evidence="1" key="1">
    <citation type="submission" date="2018-07" db="EMBL/GenBank/DDBJ databases">
        <authorList>
            <person name="Quirk P.G."/>
            <person name="Krulwich T.A."/>
        </authorList>
    </citation>
    <scope>NUCLEOTIDE SEQUENCE</scope>
</reference>
<dbReference type="AlphaFoldDB" id="A0A336MSH6"/>
<accession>A0A336MSH6</accession>
<name>A0A336MSH6_CULSO</name>
<proteinExistence type="predicted"/>
<dbReference type="VEuPathDB" id="VectorBase:CSON006545"/>
<protein>
    <submittedName>
        <fullName evidence="1">CSON006545 protein</fullName>
    </submittedName>
</protein>